<comment type="caution">
    <text evidence="4">The sequence shown here is derived from an EMBL/GenBank/DDBJ whole genome shotgun (WGS) entry which is preliminary data.</text>
</comment>
<name>A0A329QID1_9ACTN</name>
<dbReference type="SUPFAM" id="SSF53383">
    <property type="entry name" value="PLP-dependent transferases"/>
    <property type="match status" value="1"/>
</dbReference>
<dbReference type="InterPro" id="IPR015422">
    <property type="entry name" value="PyrdxlP-dep_Trfase_small"/>
</dbReference>
<proteinExistence type="inferred from homology"/>
<dbReference type="Proteomes" id="UP000250462">
    <property type="component" value="Unassembled WGS sequence"/>
</dbReference>
<dbReference type="InterPro" id="IPR015424">
    <property type="entry name" value="PyrdxlP-dep_Trfase"/>
</dbReference>
<accession>A0A329QID1</accession>
<sequence>MIPLIEPALDGNESHYLQECIASGYVSSVGPFVERFERQFAEAVGARHAVACSSGTAALHVALRVAGAAPGQLVAVSDFTFIASVNAISYTGADALLVDSESTTWNMDTERLHDDVVRRARDGEQIPAVIEVVHVLGHPAQLEPLLDLRDRFGITIVEDAAESLGASWSAGQLAGRQVGTAGDIGCFSFNGNKIMTSGGGGMITTDDADLAARARHLTTQAKLATGHYVHDTVGYNYRLSNLAAAVGQAQLERLDAFLDAKRAIAERYDDWLWPLPLTPAPAASWADPSYWLYSVLLDDEPVDVDHVVVALAELDVQARRLWPPIHRQAPYRSAERLGGRTAEHIYRNGLSLPSSVSITPDEQLTVVNALTKTLSDASFRR</sequence>
<dbReference type="EMBL" id="QMIG01000017">
    <property type="protein sequence ID" value="RAW11996.1"/>
    <property type="molecule type" value="Genomic_DNA"/>
</dbReference>
<evidence type="ECO:0000256" key="2">
    <source>
        <dbReference type="PIRSR" id="PIRSR000390-2"/>
    </source>
</evidence>
<keyword evidence="2 3" id="KW-0663">Pyridoxal phosphate</keyword>
<keyword evidence="5" id="KW-1185">Reference proteome</keyword>
<evidence type="ECO:0000256" key="1">
    <source>
        <dbReference type="PIRSR" id="PIRSR000390-1"/>
    </source>
</evidence>
<dbReference type="InterPro" id="IPR015421">
    <property type="entry name" value="PyrdxlP-dep_Trfase_major"/>
</dbReference>
<keyword evidence="4" id="KW-0032">Aminotransferase</keyword>
<dbReference type="Gene3D" id="3.40.640.10">
    <property type="entry name" value="Type I PLP-dependent aspartate aminotransferase-like (Major domain)"/>
    <property type="match status" value="1"/>
</dbReference>
<evidence type="ECO:0000313" key="4">
    <source>
        <dbReference type="EMBL" id="RAW11996.1"/>
    </source>
</evidence>
<dbReference type="RefSeq" id="WP_112259169.1">
    <property type="nucleotide sequence ID" value="NZ_QMIG01000017.1"/>
</dbReference>
<feature type="active site" description="Proton acceptor" evidence="1">
    <location>
        <position position="193"/>
    </location>
</feature>
<dbReference type="CDD" id="cd00616">
    <property type="entry name" value="AHBA_syn"/>
    <property type="match status" value="1"/>
</dbReference>
<keyword evidence="4" id="KW-0808">Transferase</keyword>
<reference evidence="4 5" key="1">
    <citation type="submission" date="2018-06" db="EMBL/GenBank/DDBJ databases">
        <title>Phytoactinopolyspora halophila sp. nov., a novel halophilic actinomycete isolated from a saline soil in China.</title>
        <authorList>
            <person name="Tang S.-K."/>
        </authorList>
    </citation>
    <scope>NUCLEOTIDE SEQUENCE [LARGE SCALE GENOMIC DNA]</scope>
    <source>
        <strain evidence="4 5">YIM 96934</strain>
    </source>
</reference>
<dbReference type="PIRSF" id="PIRSF000390">
    <property type="entry name" value="PLP_StrS"/>
    <property type="match status" value="1"/>
</dbReference>
<evidence type="ECO:0000256" key="3">
    <source>
        <dbReference type="RuleBase" id="RU004508"/>
    </source>
</evidence>
<dbReference type="Pfam" id="PF01041">
    <property type="entry name" value="DegT_DnrJ_EryC1"/>
    <property type="match status" value="1"/>
</dbReference>
<dbReference type="PANTHER" id="PTHR30244:SF30">
    <property type="entry name" value="BLR5990 PROTEIN"/>
    <property type="match status" value="1"/>
</dbReference>
<organism evidence="4 5">
    <name type="scientific">Phytoactinopolyspora halophila</name>
    <dbReference type="NCBI Taxonomy" id="1981511"/>
    <lineage>
        <taxon>Bacteria</taxon>
        <taxon>Bacillati</taxon>
        <taxon>Actinomycetota</taxon>
        <taxon>Actinomycetes</taxon>
        <taxon>Jiangellales</taxon>
        <taxon>Jiangellaceae</taxon>
        <taxon>Phytoactinopolyspora</taxon>
    </lineage>
</organism>
<gene>
    <name evidence="4" type="ORF">DPM12_15050</name>
</gene>
<dbReference type="AlphaFoldDB" id="A0A329QID1"/>
<dbReference type="PANTHER" id="PTHR30244">
    <property type="entry name" value="TRANSAMINASE"/>
    <property type="match status" value="1"/>
</dbReference>
<dbReference type="OrthoDB" id="5342089at2"/>
<dbReference type="GO" id="GO:0000271">
    <property type="term" value="P:polysaccharide biosynthetic process"/>
    <property type="evidence" value="ECO:0007669"/>
    <property type="project" value="TreeGrafter"/>
</dbReference>
<dbReference type="InterPro" id="IPR000653">
    <property type="entry name" value="DegT/StrS_aminotransferase"/>
</dbReference>
<dbReference type="Gene3D" id="3.90.1150.10">
    <property type="entry name" value="Aspartate Aminotransferase, domain 1"/>
    <property type="match status" value="1"/>
</dbReference>
<dbReference type="GO" id="GO:0008483">
    <property type="term" value="F:transaminase activity"/>
    <property type="evidence" value="ECO:0007669"/>
    <property type="project" value="UniProtKB-KW"/>
</dbReference>
<feature type="modified residue" description="N6-(pyridoxal phosphate)lysine" evidence="2">
    <location>
        <position position="193"/>
    </location>
</feature>
<dbReference type="GO" id="GO:0030170">
    <property type="term" value="F:pyridoxal phosphate binding"/>
    <property type="evidence" value="ECO:0007669"/>
    <property type="project" value="TreeGrafter"/>
</dbReference>
<evidence type="ECO:0000313" key="5">
    <source>
        <dbReference type="Proteomes" id="UP000250462"/>
    </source>
</evidence>
<protein>
    <submittedName>
        <fullName evidence="4">DegT/DnrJ/EryC1/StrS aminotransferase</fullName>
    </submittedName>
</protein>
<comment type="similarity">
    <text evidence="3">Belongs to the DegT/DnrJ/EryC1 family.</text>
</comment>